<comment type="caution">
    <text evidence="3">The sequence shown here is derived from an EMBL/GenBank/DDBJ whole genome shotgun (WGS) entry which is preliminary data.</text>
</comment>
<keyword evidence="2" id="KW-0408">Iron</keyword>
<dbReference type="EMBL" id="AAOG01000002">
    <property type="protein sequence ID" value="EAR12966.1"/>
    <property type="molecule type" value="Genomic_DNA"/>
</dbReference>
<feature type="binding site" evidence="1">
    <location>
        <position position="90"/>
    </location>
    <ligand>
        <name>Zn(2+)</name>
        <dbReference type="ChEBI" id="CHEBI:29105"/>
    </ligand>
</feature>
<feature type="binding site" evidence="1">
    <location>
        <position position="121"/>
    </location>
    <ligand>
        <name>Zn(2+)</name>
        <dbReference type="ChEBI" id="CHEBI:29105"/>
    </ligand>
</feature>
<gene>
    <name evidence="3" type="ORF">PI23P_10070</name>
</gene>
<dbReference type="eggNOG" id="COG0735">
    <property type="taxonomic scope" value="Bacteria"/>
</dbReference>
<organism evidence="3 4">
    <name type="scientific">Polaribacter irgensii 23-P</name>
    <dbReference type="NCBI Taxonomy" id="313594"/>
    <lineage>
        <taxon>Bacteria</taxon>
        <taxon>Pseudomonadati</taxon>
        <taxon>Bacteroidota</taxon>
        <taxon>Flavobacteriia</taxon>
        <taxon>Flavobacteriales</taxon>
        <taxon>Flavobacteriaceae</taxon>
    </lineage>
</organism>
<name>A4C0M3_9FLAO</name>
<dbReference type="Gene3D" id="1.10.10.10">
    <property type="entry name" value="Winged helix-like DNA-binding domain superfamily/Winged helix DNA-binding domain"/>
    <property type="match status" value="1"/>
</dbReference>
<dbReference type="GO" id="GO:0003700">
    <property type="term" value="F:DNA-binding transcription factor activity"/>
    <property type="evidence" value="ECO:0007669"/>
    <property type="project" value="InterPro"/>
</dbReference>
<sequence>MGILRKTKSVKILLDEFEKQSTAISAITLIERFHLNMNKTTIYRILDKLEDDGFLHSFLGKNGHKWYAKCIGCTNVEHHDIHPHFQCLDCGKVDCLPTDVLIPNIPNRKVDVSQILIQGKCEECFS</sequence>
<comment type="cofactor">
    <cofactor evidence="2">
        <name>Mn(2+)</name>
        <dbReference type="ChEBI" id="CHEBI:29035"/>
    </cofactor>
    <cofactor evidence="2">
        <name>Fe(2+)</name>
        <dbReference type="ChEBI" id="CHEBI:29033"/>
    </cofactor>
    <text evidence="2">Binds 1 Mn(2+) or Fe(2+) ion per subunit.</text>
</comment>
<proteinExistence type="predicted"/>
<evidence type="ECO:0000313" key="4">
    <source>
        <dbReference type="Proteomes" id="UP000003053"/>
    </source>
</evidence>
<dbReference type="InterPro" id="IPR036390">
    <property type="entry name" value="WH_DNA-bd_sf"/>
</dbReference>
<keyword evidence="1" id="KW-0862">Zinc</keyword>
<protein>
    <submittedName>
        <fullName evidence="3">Uncharacterized protein</fullName>
    </submittedName>
</protein>
<keyword evidence="1" id="KW-0479">Metal-binding</keyword>
<keyword evidence="4" id="KW-1185">Reference proteome</keyword>
<reference evidence="3 4" key="1">
    <citation type="submission" date="2006-02" db="EMBL/GenBank/DDBJ databases">
        <authorList>
            <person name="Murray A."/>
            <person name="Staley J."/>
            <person name="Ferriera S."/>
            <person name="Johnson J."/>
            <person name="Kravitz S."/>
            <person name="Halpern A."/>
            <person name="Remington K."/>
            <person name="Beeson K."/>
            <person name="Tran B."/>
            <person name="Rogers Y.-H."/>
            <person name="Friedman R."/>
            <person name="Venter J.C."/>
        </authorList>
    </citation>
    <scope>NUCLEOTIDE SEQUENCE [LARGE SCALE GENOMIC DNA]</scope>
    <source>
        <strain evidence="3 4">23-P</strain>
    </source>
</reference>
<feature type="binding site" evidence="1">
    <location>
        <position position="87"/>
    </location>
    <ligand>
        <name>Zn(2+)</name>
        <dbReference type="ChEBI" id="CHEBI:29105"/>
    </ligand>
</feature>
<dbReference type="Proteomes" id="UP000003053">
    <property type="component" value="Unassembled WGS sequence"/>
</dbReference>
<feature type="binding site" evidence="1">
    <location>
        <position position="124"/>
    </location>
    <ligand>
        <name>Zn(2+)</name>
        <dbReference type="ChEBI" id="CHEBI:29105"/>
    </ligand>
</feature>
<dbReference type="AlphaFoldDB" id="A4C0M3"/>
<dbReference type="HOGENOM" id="CLU_096072_6_1_10"/>
<dbReference type="InterPro" id="IPR002481">
    <property type="entry name" value="FUR"/>
</dbReference>
<accession>A4C0M3</accession>
<evidence type="ECO:0000313" key="3">
    <source>
        <dbReference type="EMBL" id="EAR12966.1"/>
    </source>
</evidence>
<comment type="cofactor">
    <cofactor evidence="1">
        <name>Zn(2+)</name>
        <dbReference type="ChEBI" id="CHEBI:29105"/>
    </cofactor>
    <text evidence="1">Binds 1 zinc ion per subunit.</text>
</comment>
<dbReference type="SUPFAM" id="SSF46785">
    <property type="entry name" value="Winged helix' DNA-binding domain"/>
    <property type="match status" value="1"/>
</dbReference>
<dbReference type="GO" id="GO:0046872">
    <property type="term" value="F:metal ion binding"/>
    <property type="evidence" value="ECO:0007669"/>
    <property type="project" value="UniProtKB-KW"/>
</dbReference>
<dbReference type="Pfam" id="PF01475">
    <property type="entry name" value="FUR"/>
    <property type="match status" value="1"/>
</dbReference>
<dbReference type="RefSeq" id="WP_004570634.1">
    <property type="nucleotide sequence ID" value="NZ_CH724148.1"/>
</dbReference>
<evidence type="ECO:0000256" key="1">
    <source>
        <dbReference type="PIRSR" id="PIRSR602481-1"/>
    </source>
</evidence>
<dbReference type="OrthoDB" id="594893at2"/>
<dbReference type="STRING" id="313594.PI23P_10070"/>
<feature type="binding site" evidence="2">
    <location>
        <position position="78"/>
    </location>
    <ligand>
        <name>Fe cation</name>
        <dbReference type="ChEBI" id="CHEBI:24875"/>
    </ligand>
</feature>
<dbReference type="InterPro" id="IPR036388">
    <property type="entry name" value="WH-like_DNA-bd_sf"/>
</dbReference>
<evidence type="ECO:0000256" key="2">
    <source>
        <dbReference type="PIRSR" id="PIRSR602481-2"/>
    </source>
</evidence>